<organism evidence="1 2">
    <name type="scientific">Cetraspora pellucida</name>
    <dbReference type="NCBI Taxonomy" id="1433469"/>
    <lineage>
        <taxon>Eukaryota</taxon>
        <taxon>Fungi</taxon>
        <taxon>Fungi incertae sedis</taxon>
        <taxon>Mucoromycota</taxon>
        <taxon>Glomeromycotina</taxon>
        <taxon>Glomeromycetes</taxon>
        <taxon>Diversisporales</taxon>
        <taxon>Gigasporaceae</taxon>
        <taxon>Cetraspora</taxon>
    </lineage>
</organism>
<dbReference type="Proteomes" id="UP000789759">
    <property type="component" value="Unassembled WGS sequence"/>
</dbReference>
<feature type="non-terminal residue" evidence="1">
    <location>
        <position position="1"/>
    </location>
</feature>
<gene>
    <name evidence="1" type="ORF">CPELLU_LOCUS17877</name>
</gene>
<protein>
    <submittedName>
        <fullName evidence="1">19109_t:CDS:1</fullName>
    </submittedName>
</protein>
<comment type="caution">
    <text evidence="1">The sequence shown here is derived from an EMBL/GenBank/DDBJ whole genome shotgun (WGS) entry which is preliminary data.</text>
</comment>
<dbReference type="EMBL" id="CAJVQA010032465">
    <property type="protein sequence ID" value="CAG8803204.1"/>
    <property type="molecule type" value="Genomic_DNA"/>
</dbReference>
<name>A0A9N9K190_9GLOM</name>
<sequence length="74" mass="8845">SWINVELLVKFIAEIKKITKVFRGIDANFEILANRLDIEAPLDPLIRKEEFYQKFIHFKLSEILARWSAISEYY</sequence>
<accession>A0A9N9K190</accession>
<evidence type="ECO:0000313" key="2">
    <source>
        <dbReference type="Proteomes" id="UP000789759"/>
    </source>
</evidence>
<keyword evidence="2" id="KW-1185">Reference proteome</keyword>
<proteinExistence type="predicted"/>
<evidence type="ECO:0000313" key="1">
    <source>
        <dbReference type="EMBL" id="CAG8803204.1"/>
    </source>
</evidence>
<reference evidence="1" key="1">
    <citation type="submission" date="2021-06" db="EMBL/GenBank/DDBJ databases">
        <authorList>
            <person name="Kallberg Y."/>
            <person name="Tangrot J."/>
            <person name="Rosling A."/>
        </authorList>
    </citation>
    <scope>NUCLEOTIDE SEQUENCE</scope>
    <source>
        <strain evidence="1">FL966</strain>
    </source>
</reference>
<dbReference type="AlphaFoldDB" id="A0A9N9K190"/>